<keyword evidence="3" id="KW-1185">Reference proteome</keyword>
<feature type="compositionally biased region" description="Low complexity" evidence="1">
    <location>
        <begin position="226"/>
        <end position="247"/>
    </location>
</feature>
<sequence>MDGWMGRDSERERWHAPLTQFANMSLLNSHVTAIDGERDKPRAHRTSSRHKHSKAEYPTKMQDSSSKSHPPPPPSRSRPRQDPTSRGEKHHSTDDDDDDAARKSNCSCIILRFLCSRCRFCSGMRLVPCPRGKRRGSLCANCKSRDEFEPGCGERCRARVEAIRVELSASGLDAVGSVRSSSRRRRQRRGALPPAPPPLHRHQQQQQTSTVVLPRRPEELPPQPTSPSDSSSSSSSLYSQASLPRRP</sequence>
<feature type="compositionally biased region" description="Low complexity" evidence="1">
    <location>
        <begin position="204"/>
        <end position="214"/>
    </location>
</feature>
<feature type="region of interest" description="Disordered" evidence="1">
    <location>
        <begin position="32"/>
        <end position="101"/>
    </location>
</feature>
<comment type="caution">
    <text evidence="2">The sequence shown here is derived from an EMBL/GenBank/DDBJ whole genome shotgun (WGS) entry which is preliminary data.</text>
</comment>
<name>A0A367LE74_9HYPO</name>
<protein>
    <submittedName>
        <fullName evidence="2">Uncharacterized protein</fullName>
    </submittedName>
</protein>
<evidence type="ECO:0000313" key="3">
    <source>
        <dbReference type="Proteomes" id="UP000253664"/>
    </source>
</evidence>
<accession>A0A367LE74</accession>
<organism evidence="2 3">
    <name type="scientific">Ophiocordyceps polyrhachis-furcata BCC 54312</name>
    <dbReference type="NCBI Taxonomy" id="1330021"/>
    <lineage>
        <taxon>Eukaryota</taxon>
        <taxon>Fungi</taxon>
        <taxon>Dikarya</taxon>
        <taxon>Ascomycota</taxon>
        <taxon>Pezizomycotina</taxon>
        <taxon>Sordariomycetes</taxon>
        <taxon>Hypocreomycetidae</taxon>
        <taxon>Hypocreales</taxon>
        <taxon>Ophiocordycipitaceae</taxon>
        <taxon>Ophiocordyceps</taxon>
    </lineage>
</organism>
<evidence type="ECO:0000256" key="1">
    <source>
        <dbReference type="SAM" id="MobiDB-lite"/>
    </source>
</evidence>
<proteinExistence type="predicted"/>
<evidence type="ECO:0000313" key="2">
    <source>
        <dbReference type="EMBL" id="RCI12721.1"/>
    </source>
</evidence>
<dbReference type="EMBL" id="LKCN02000007">
    <property type="protein sequence ID" value="RCI12721.1"/>
    <property type="molecule type" value="Genomic_DNA"/>
</dbReference>
<dbReference type="OrthoDB" id="10548735at2759"/>
<reference evidence="2 3" key="1">
    <citation type="journal article" date="2015" name="BMC Genomics">
        <title>Insights from the genome of Ophiocordyceps polyrhachis-furcata to pathogenicity and host specificity in insect fungi.</title>
        <authorList>
            <person name="Wichadakul D."/>
            <person name="Kobmoo N."/>
            <person name="Ingsriswang S."/>
            <person name="Tangphatsornruang S."/>
            <person name="Chantasingh D."/>
            <person name="Luangsa-ard J.J."/>
            <person name="Eurwilaichitr L."/>
        </authorList>
    </citation>
    <scope>NUCLEOTIDE SEQUENCE [LARGE SCALE GENOMIC DNA]</scope>
    <source>
        <strain evidence="2 3">BCC 54312</strain>
    </source>
</reference>
<feature type="region of interest" description="Disordered" evidence="1">
    <location>
        <begin position="174"/>
        <end position="247"/>
    </location>
</feature>
<feature type="compositionally biased region" description="Basic and acidic residues" evidence="1">
    <location>
        <begin position="79"/>
        <end position="93"/>
    </location>
</feature>
<feature type="compositionally biased region" description="Basic residues" evidence="1">
    <location>
        <begin position="41"/>
        <end position="53"/>
    </location>
</feature>
<dbReference type="AlphaFoldDB" id="A0A367LE74"/>
<dbReference type="Proteomes" id="UP000253664">
    <property type="component" value="Unassembled WGS sequence"/>
</dbReference>
<gene>
    <name evidence="2" type="ORF">L249_0854</name>
</gene>